<keyword evidence="1 2" id="KW-0732">Signal</keyword>
<reference evidence="3 4" key="1">
    <citation type="submission" date="2019-04" db="EMBL/GenBank/DDBJ databases">
        <authorList>
            <person name="Van Vliet M D."/>
        </authorList>
    </citation>
    <scope>NUCLEOTIDE SEQUENCE [LARGE SCALE GENOMIC DNA]</scope>
    <source>
        <strain evidence="3 4">F1</strain>
    </source>
</reference>
<feature type="signal peptide" evidence="2">
    <location>
        <begin position="1"/>
        <end position="29"/>
    </location>
</feature>
<dbReference type="SUPFAM" id="SSF51126">
    <property type="entry name" value="Pectin lyase-like"/>
    <property type="match status" value="5"/>
</dbReference>
<dbReference type="Pfam" id="PF12951">
    <property type="entry name" value="PATR"/>
    <property type="match status" value="11"/>
</dbReference>
<dbReference type="NCBIfam" id="TIGR02601">
    <property type="entry name" value="autotrns_rpt"/>
    <property type="match status" value="9"/>
</dbReference>
<evidence type="ECO:0000313" key="4">
    <source>
        <dbReference type="Proteomes" id="UP000366872"/>
    </source>
</evidence>
<accession>A0A6C2TZ76</accession>
<gene>
    <name evidence="3" type="primary">bmaC_1</name>
    <name evidence="3" type="ORF">PDESU_01459</name>
</gene>
<sequence>MKAQACATVFNRALCLTIALLFGAVAAQGATCTWDGSYSIYWSAPQNWVGNVAPQAGDTLVFPETAANKVNNNNIGNRTFFLIQFTGGGYTLQGSELSVDFGVQVTSSGDSNTIDLDINLIDSALFAAANLSSLTFNGDIDLDSHMLSFANSGSITLNGVISGTGQLLKDGYGTLRLAGSASNTYSGQTRVLSGTLELAKTAIDGAINAGSLSIGNGSGGDDAAIVREAAGYQIGIVPITINEDGWLDLGNYTDTVGPITFNGGRASSSATGSIRLGGDVTVNASSEEAEFDGNLYIGAGTRTFSVDNGAAGYDLKGAAVFSGGNIVKTGAGTLGLLAVNTYTGTTEVNQGRLYITNGDALGDTASGTTVTGTGYIQLSSTDIGLEPLALDRPNSSGSALSASGASSWAGPVTLNVDAGISTGGTLEFSGVISGTGGISMNGYGTYIFSGSTANSYGGDTMVNDGTLLLNKTSGNSIRNGSLTIGDNAGSADTVMVRLQDDFQLWDTVPIIINADGYLDVDAYSDTVGAITFNGGHAGSSSGTLYLGGTVTVNYSTSQALFDGKLSVNASTRTFDVADGTQGYDLSITAVVSGGGMLKTGAGNMALFGANTYTGATTVNEGGIYVRNNSALGTTAGGTTATGTGFIYLVGNSVLGEPLTLDRPVASGTVLYASSTSLWTGDVVLDEDARISSSGSLELGGTITGSGGITFIGAGDLILSGSANNAFTGPTVVNDGQLLMDKNSPYWAVGYGSLTVGDGSGAADSAIARELGQFQLGSVPITVNADGLLDLNNFNDTVGNSLTLNGGGEVQTGTGTLTLGANSQILVDPVGSSRIYGNLNVGTGECTIDSAGLLYMYAAMSGTANITKTSSGYLYLMSANSFTGTMTVDQGVLSIRQPTSLGSEAEGTFVNNAARLTVGTQVGNEALTMDSSSYRAIFSSFPSGSNSWAGPITLLRETQIEVYDVYTLDISGPIDGAGSLVKTGEGELTLSGTGNNTFAGDVTVEEGTLLMGKTGQSIPHSLIIGGNGSGDPAAVARHLGSSEIFDHVTVNASGSYELNGYNEAIRDLNLNGGADVDTGSATLTIVDDVNVDSQGIVDAFSTISGNLALSGSTVLSVPPSTASAGNPSELVIDAVISGGGSISKTGGGELQLTAANTFTGPFLIEAGGLRLENDLGLGTAAGGTTVNGSAYLQIHGGGHTITGEHLTLNSSNSGYGGLYSTSGANAWTGDITLQSDSIITLGHVAATLDLSGSIGGAGNLTKANQGTLILSGAIANTYTGNTYVDAGTLALNKSVANGTIIGRLYIGDGNGGADADVVRLLSGAQIDTERVTVDSSGLFDLNNATEYIGSLAGSGHVDLGSGTLSTGADGTSTSFEGLIEGSGMLRKYGYGTFTLAGNNTYSGDTEIYSGTLRVNGSQSSSLVKVLGGGRLSGIGTVGAVESDGTVAPGASAGQLGAGSTVLGSGSTFELELDDFTLPGYDQLDVNGAIKLADADLDISWGFVPALGDSFLVIDNDGSDPIAGTFDGLPEGASLVAGNVTLRITYVGGTGNDVVLAATDVQPLEDLQITSISANPTNVLLEWEGGVPFFVVEKKESLTNATWTAVTTATRDFTGSVTPDTTNGFYRVTGGN</sequence>
<dbReference type="EMBL" id="CAAHFG010000001">
    <property type="protein sequence ID" value="VGO12905.1"/>
    <property type="molecule type" value="Genomic_DNA"/>
</dbReference>
<evidence type="ECO:0000313" key="3">
    <source>
        <dbReference type="EMBL" id="VGO12905.1"/>
    </source>
</evidence>
<feature type="chain" id="PRO_5025541796" evidence="2">
    <location>
        <begin position="30"/>
        <end position="1630"/>
    </location>
</feature>
<protein>
    <submittedName>
        <fullName evidence="3">Adhesin BmaC autotransporter</fullName>
    </submittedName>
</protein>
<name>A0A6C2TZ76_PONDE</name>
<organism evidence="3 4">
    <name type="scientific">Pontiella desulfatans</name>
    <dbReference type="NCBI Taxonomy" id="2750659"/>
    <lineage>
        <taxon>Bacteria</taxon>
        <taxon>Pseudomonadati</taxon>
        <taxon>Kiritimatiellota</taxon>
        <taxon>Kiritimatiellia</taxon>
        <taxon>Kiritimatiellales</taxon>
        <taxon>Pontiellaceae</taxon>
        <taxon>Pontiella</taxon>
    </lineage>
</organism>
<evidence type="ECO:0000256" key="2">
    <source>
        <dbReference type="SAM" id="SignalP"/>
    </source>
</evidence>
<keyword evidence="4" id="KW-1185">Reference proteome</keyword>
<evidence type="ECO:0000256" key="1">
    <source>
        <dbReference type="ARBA" id="ARBA00022729"/>
    </source>
</evidence>
<dbReference type="RefSeq" id="WP_136078530.1">
    <property type="nucleotide sequence ID" value="NZ_CAAHFG010000001.1"/>
</dbReference>
<proteinExistence type="predicted"/>
<dbReference type="InterPro" id="IPR013425">
    <property type="entry name" value="Autotrns_rpt"/>
</dbReference>
<dbReference type="Proteomes" id="UP000366872">
    <property type="component" value="Unassembled WGS sequence"/>
</dbReference>
<dbReference type="InterPro" id="IPR011050">
    <property type="entry name" value="Pectin_lyase_fold/virulence"/>
</dbReference>